<dbReference type="EMBL" id="CAADRP010001852">
    <property type="protein sequence ID" value="VFU54750.1"/>
    <property type="molecule type" value="Genomic_DNA"/>
</dbReference>
<feature type="domain" description="F-box/LRR-repeat protein 15-like leucin rich repeat" evidence="2">
    <location>
        <begin position="295"/>
        <end position="473"/>
    </location>
</feature>
<dbReference type="InterPro" id="IPR041567">
    <property type="entry name" value="COI1_F-box"/>
</dbReference>
<name>A0A6N2MP30_SALVM</name>
<dbReference type="SUPFAM" id="SSF52047">
    <property type="entry name" value="RNI-like"/>
    <property type="match status" value="3"/>
</dbReference>
<accession>A0A6N2MP30</accession>
<dbReference type="InterPro" id="IPR057207">
    <property type="entry name" value="FBXL15_LRR"/>
</dbReference>
<feature type="domain" description="F-box/LRR-repeat protein 15-like leucin rich repeat" evidence="2">
    <location>
        <begin position="477"/>
        <end position="553"/>
    </location>
</feature>
<dbReference type="Gene3D" id="1.20.1280.50">
    <property type="match status" value="1"/>
</dbReference>
<proteinExistence type="predicted"/>
<feature type="domain" description="COI1 F-box" evidence="1">
    <location>
        <begin position="21"/>
        <end position="59"/>
    </location>
</feature>
<dbReference type="AlphaFoldDB" id="A0A6N2MP30"/>
<protein>
    <submittedName>
        <fullName evidence="3">Uncharacterized protein</fullName>
    </submittedName>
</protein>
<dbReference type="InterPro" id="IPR036047">
    <property type="entry name" value="F-box-like_dom_sf"/>
</dbReference>
<evidence type="ECO:0000259" key="1">
    <source>
        <dbReference type="Pfam" id="PF18511"/>
    </source>
</evidence>
<dbReference type="InterPro" id="IPR032675">
    <property type="entry name" value="LRR_dom_sf"/>
</dbReference>
<dbReference type="GO" id="GO:0031146">
    <property type="term" value="P:SCF-dependent proteasomal ubiquitin-dependent protein catabolic process"/>
    <property type="evidence" value="ECO:0007669"/>
    <property type="project" value="TreeGrafter"/>
</dbReference>
<dbReference type="InterPro" id="IPR006553">
    <property type="entry name" value="Leu-rich_rpt_Cys-con_subtyp"/>
</dbReference>
<gene>
    <name evidence="3" type="ORF">SVIM_LOCUS384836</name>
</gene>
<feature type="domain" description="F-box/LRR-repeat protein 15-like leucin rich repeat" evidence="2">
    <location>
        <begin position="121"/>
        <end position="272"/>
    </location>
</feature>
<sequence length="696" mass="76382">MKRQKTLETNANNGNLFDLLSEEIVFTILDFIDTNPLDRKSFSLVCKSFYTIESKHRKNLTPLRQEHLPRILNRYPHVNHLDLSLCPRINDNSLNVISNTCKDSLNSIDLSKSRFFSYNGLMSLALNCKNLVSIDLSNATELRDSAAAAVAEAKNLERLWLGRCKLITDMGIGCIAVGCKKLRLISLKWCISVSDLGVGLIALKCKEIRSLDLSYLPITNKCLPSILKLQHLEDIVLEGCFGIDDDSLAALKHGCQSMKALDISSCQHISHVGLSSLISGAGSLQQLTLAYACPVTLALANSLNRLSMLQSVKLDGCAPLAIGAYHLSELSLSKCLGVTDEGLSSLVTKNKDLKKLDITCCRKITGVSIAYITNSCTNLTSLRMESCTLVPSEAFVLIGQRCQFLEELDLTDNEIDDEGLKSISRCSNLSSLKLGICLNISDEGLSHVGMKCTKLTELDLYRSAGISDMGIIAISRGCPGLEMINMSYCIDITDRSLLSLSKCSRLNTFESRGCPLITSLGLAAIAVGCRQLIKLDIKKCHNIGDAAMLPLAHFSQNLRQVFRVWQSGLYHLPCLSEQHLENNTDIGGCGMLFLQITVSYSSVTDLGLLALASISCLQSMTVLHLKGLTPSGLAAAVLACGGLTKVKLHLYFKSLLPQPLFEHLEARGCVFEWRDKEFQAELDPKCYKLQWEDIAQ</sequence>
<dbReference type="PANTHER" id="PTHR13318">
    <property type="entry name" value="PARTNER OF PAIRED, ISOFORM B-RELATED"/>
    <property type="match status" value="1"/>
</dbReference>
<evidence type="ECO:0000313" key="3">
    <source>
        <dbReference type="EMBL" id="VFU54750.1"/>
    </source>
</evidence>
<dbReference type="FunFam" id="3.80.10.10:FF:001172">
    <property type="entry name" value="Os11g0108932 protein"/>
    <property type="match status" value="1"/>
</dbReference>
<dbReference type="Gene3D" id="3.80.10.10">
    <property type="entry name" value="Ribonuclease Inhibitor"/>
    <property type="match status" value="4"/>
</dbReference>
<reference evidence="3" key="1">
    <citation type="submission" date="2019-03" db="EMBL/GenBank/DDBJ databases">
        <authorList>
            <person name="Mank J."/>
            <person name="Almeida P."/>
        </authorList>
    </citation>
    <scope>NUCLEOTIDE SEQUENCE</scope>
    <source>
        <strain evidence="3">78183</strain>
    </source>
</reference>
<dbReference type="CDD" id="cd22159">
    <property type="entry name" value="F-box_AtTIR1-like"/>
    <property type="match status" value="1"/>
</dbReference>
<dbReference type="GO" id="GO:0019005">
    <property type="term" value="C:SCF ubiquitin ligase complex"/>
    <property type="evidence" value="ECO:0007669"/>
    <property type="project" value="TreeGrafter"/>
</dbReference>
<organism evidence="3">
    <name type="scientific">Salix viminalis</name>
    <name type="common">Common osier</name>
    <name type="synonym">Basket willow</name>
    <dbReference type="NCBI Taxonomy" id="40686"/>
    <lineage>
        <taxon>Eukaryota</taxon>
        <taxon>Viridiplantae</taxon>
        <taxon>Streptophyta</taxon>
        <taxon>Embryophyta</taxon>
        <taxon>Tracheophyta</taxon>
        <taxon>Spermatophyta</taxon>
        <taxon>Magnoliopsida</taxon>
        <taxon>eudicotyledons</taxon>
        <taxon>Gunneridae</taxon>
        <taxon>Pentapetalae</taxon>
        <taxon>rosids</taxon>
        <taxon>fabids</taxon>
        <taxon>Malpighiales</taxon>
        <taxon>Salicaceae</taxon>
        <taxon>Saliceae</taxon>
        <taxon>Salix</taxon>
    </lineage>
</organism>
<dbReference type="PANTHER" id="PTHR13318:SF105">
    <property type="entry name" value="F-BOX_LRR-REPEAT PROTEIN 3"/>
    <property type="match status" value="1"/>
</dbReference>
<evidence type="ECO:0000259" key="2">
    <source>
        <dbReference type="Pfam" id="PF25372"/>
    </source>
</evidence>
<dbReference type="SUPFAM" id="SSF81383">
    <property type="entry name" value="F-box domain"/>
    <property type="match status" value="1"/>
</dbReference>
<dbReference type="Pfam" id="PF25372">
    <property type="entry name" value="DUF7885"/>
    <property type="match status" value="3"/>
</dbReference>
<dbReference type="SMART" id="SM00367">
    <property type="entry name" value="LRR_CC"/>
    <property type="match status" value="16"/>
</dbReference>
<dbReference type="Pfam" id="PF18511">
    <property type="entry name" value="F-box_5"/>
    <property type="match status" value="1"/>
</dbReference>